<evidence type="ECO:0000259" key="4">
    <source>
        <dbReference type="PROSITE" id="PS50956"/>
    </source>
</evidence>
<reference evidence="5" key="1">
    <citation type="journal article" date="2014" name="Int. J. Syst. Evol. Microbiol.">
        <title>Complete genome sequence of Corynebacterium casei LMG S-19264T (=DSM 44701T), isolated from a smear-ripened cheese.</title>
        <authorList>
            <consortium name="US DOE Joint Genome Institute (JGI-PGF)"/>
            <person name="Walter F."/>
            <person name="Albersmeier A."/>
            <person name="Kalinowski J."/>
            <person name="Ruckert C."/>
        </authorList>
    </citation>
    <scope>NUCLEOTIDE SEQUENCE</scope>
    <source>
        <strain evidence="5">CGMCC 1.12827</strain>
    </source>
</reference>
<evidence type="ECO:0000256" key="1">
    <source>
        <dbReference type="ARBA" id="ARBA00023015"/>
    </source>
</evidence>
<dbReference type="PANTHER" id="PTHR30154">
    <property type="entry name" value="LEUCINE-RESPONSIVE REGULATORY PROTEIN"/>
    <property type="match status" value="1"/>
</dbReference>
<dbReference type="InterPro" id="IPR019885">
    <property type="entry name" value="Tscrpt_reg_HTH_AsnC-type_CS"/>
</dbReference>
<protein>
    <submittedName>
        <fullName evidence="5">AsnC family transcriptional regulator</fullName>
    </submittedName>
</protein>
<organism evidence="5 6">
    <name type="scientific">Gordonia jinhuaensis</name>
    <dbReference type="NCBI Taxonomy" id="1517702"/>
    <lineage>
        <taxon>Bacteria</taxon>
        <taxon>Bacillati</taxon>
        <taxon>Actinomycetota</taxon>
        <taxon>Actinomycetes</taxon>
        <taxon>Mycobacteriales</taxon>
        <taxon>Gordoniaceae</taxon>
        <taxon>Gordonia</taxon>
    </lineage>
</organism>
<name>A0A916TBE6_9ACTN</name>
<dbReference type="GO" id="GO:0043565">
    <property type="term" value="F:sequence-specific DNA binding"/>
    <property type="evidence" value="ECO:0007669"/>
    <property type="project" value="InterPro"/>
</dbReference>
<dbReference type="InterPro" id="IPR011008">
    <property type="entry name" value="Dimeric_a/b-barrel"/>
</dbReference>
<dbReference type="Pfam" id="PF01037">
    <property type="entry name" value="AsnC_trans_reg"/>
    <property type="match status" value="1"/>
</dbReference>
<evidence type="ECO:0000313" key="6">
    <source>
        <dbReference type="Proteomes" id="UP000621454"/>
    </source>
</evidence>
<dbReference type="InterPro" id="IPR036390">
    <property type="entry name" value="WH_DNA-bd_sf"/>
</dbReference>
<sequence length="300" mass="31744">MDLDARLLDALRRDGRLSVTDLAREVGSVRGVVSARLNALRADGSVVVVAAVHPDLLGLSSFAHVSVRTTGRTTEIGEQIAGMAGAVFVSAIGGDFQLVVELQLTGPGELYDAIASIRAMSDVATVDTLIYLEVLKGVFLPRGSLPRDLSLDSRDITLIGLLQRDGRASYAALAAQVGLSASATRARVTALIDAGAVRIAPVFRRTHPGDGVIAGIGLNLRGTGENVLSALVAEPSVEYVARTFGRFDAVATVAARSPGDLHRRLDRLSGAPEVAAVHTWVHLHVHKERYEWPLVVAADR</sequence>
<keyword evidence="2" id="KW-0238">DNA-binding</keyword>
<dbReference type="Pfam" id="PF13404">
    <property type="entry name" value="HTH_AsnC-type"/>
    <property type="match status" value="2"/>
</dbReference>
<evidence type="ECO:0000256" key="2">
    <source>
        <dbReference type="ARBA" id="ARBA00023125"/>
    </source>
</evidence>
<dbReference type="InterPro" id="IPR019888">
    <property type="entry name" value="Tscrpt_reg_AsnC-like"/>
</dbReference>
<dbReference type="Proteomes" id="UP000621454">
    <property type="component" value="Unassembled WGS sequence"/>
</dbReference>
<dbReference type="PRINTS" id="PR00033">
    <property type="entry name" value="HTHASNC"/>
</dbReference>
<reference evidence="5" key="2">
    <citation type="submission" date="2020-09" db="EMBL/GenBank/DDBJ databases">
        <authorList>
            <person name="Sun Q."/>
            <person name="Zhou Y."/>
        </authorList>
    </citation>
    <scope>NUCLEOTIDE SEQUENCE</scope>
    <source>
        <strain evidence="5">CGMCC 1.12827</strain>
    </source>
</reference>
<keyword evidence="3" id="KW-0804">Transcription</keyword>
<evidence type="ECO:0000313" key="5">
    <source>
        <dbReference type="EMBL" id="GGB37253.1"/>
    </source>
</evidence>
<dbReference type="SUPFAM" id="SSF54909">
    <property type="entry name" value="Dimeric alpha+beta barrel"/>
    <property type="match status" value="2"/>
</dbReference>
<dbReference type="InterPro" id="IPR036388">
    <property type="entry name" value="WH-like_DNA-bd_sf"/>
</dbReference>
<dbReference type="RefSeq" id="WP_188587051.1">
    <property type="nucleotide sequence ID" value="NZ_BMGC01000019.1"/>
</dbReference>
<feature type="domain" description="HTH asnC-type" evidence="4">
    <location>
        <begin position="1"/>
        <end position="60"/>
    </location>
</feature>
<feature type="domain" description="HTH asnC-type" evidence="4">
    <location>
        <begin position="151"/>
        <end position="219"/>
    </location>
</feature>
<accession>A0A916TBE6</accession>
<dbReference type="InterPro" id="IPR000485">
    <property type="entry name" value="AsnC-type_HTH_dom"/>
</dbReference>
<dbReference type="InterPro" id="IPR019887">
    <property type="entry name" value="Tscrpt_reg_AsnC/Lrp_C"/>
</dbReference>
<proteinExistence type="predicted"/>
<dbReference type="GO" id="GO:0005829">
    <property type="term" value="C:cytosol"/>
    <property type="evidence" value="ECO:0007669"/>
    <property type="project" value="TreeGrafter"/>
</dbReference>
<dbReference type="EMBL" id="BMGC01000019">
    <property type="protein sequence ID" value="GGB37253.1"/>
    <property type="molecule type" value="Genomic_DNA"/>
</dbReference>
<dbReference type="SMART" id="SM00344">
    <property type="entry name" value="HTH_ASNC"/>
    <property type="match status" value="2"/>
</dbReference>
<comment type="caution">
    <text evidence="5">The sequence shown here is derived from an EMBL/GenBank/DDBJ whole genome shotgun (WGS) entry which is preliminary data.</text>
</comment>
<dbReference type="AlphaFoldDB" id="A0A916TBE6"/>
<keyword evidence="1" id="KW-0805">Transcription regulation</keyword>
<keyword evidence="6" id="KW-1185">Reference proteome</keyword>
<evidence type="ECO:0000256" key="3">
    <source>
        <dbReference type="ARBA" id="ARBA00023163"/>
    </source>
</evidence>
<dbReference type="GO" id="GO:0043200">
    <property type="term" value="P:response to amino acid"/>
    <property type="evidence" value="ECO:0007669"/>
    <property type="project" value="TreeGrafter"/>
</dbReference>
<dbReference type="PROSITE" id="PS50956">
    <property type="entry name" value="HTH_ASNC_2"/>
    <property type="match status" value="2"/>
</dbReference>
<dbReference type="Gene3D" id="1.10.10.10">
    <property type="entry name" value="Winged helix-like DNA-binding domain superfamily/Winged helix DNA-binding domain"/>
    <property type="match status" value="2"/>
</dbReference>
<dbReference type="PANTHER" id="PTHR30154:SF34">
    <property type="entry name" value="TRANSCRIPTIONAL REGULATOR AZLB"/>
    <property type="match status" value="1"/>
</dbReference>
<dbReference type="SUPFAM" id="SSF46785">
    <property type="entry name" value="Winged helix' DNA-binding domain"/>
    <property type="match status" value="2"/>
</dbReference>
<gene>
    <name evidence="5" type="ORF">GCM10011489_26390</name>
</gene>
<dbReference type="PROSITE" id="PS00519">
    <property type="entry name" value="HTH_ASNC_1"/>
    <property type="match status" value="1"/>
</dbReference>
<dbReference type="Gene3D" id="3.30.70.920">
    <property type="match status" value="2"/>
</dbReference>